<dbReference type="PROSITE" id="PS50005">
    <property type="entry name" value="TPR"/>
    <property type="match status" value="1"/>
</dbReference>
<keyword evidence="1" id="KW-0802">TPR repeat</keyword>
<gene>
    <name evidence="4" type="primary">LOC140038802</name>
</gene>
<dbReference type="InterPro" id="IPR044624">
    <property type="entry name" value="Mbb1-like"/>
</dbReference>
<evidence type="ECO:0000313" key="3">
    <source>
        <dbReference type="Proteomes" id="UP001652660"/>
    </source>
</evidence>
<reference evidence="4" key="1">
    <citation type="submission" date="2025-08" db="UniProtKB">
        <authorList>
            <consortium name="RefSeq"/>
        </authorList>
    </citation>
    <scope>IDENTIFICATION</scope>
    <source>
        <tissue evidence="4">Leaves</tissue>
    </source>
</reference>
<dbReference type="SUPFAM" id="SSF48452">
    <property type="entry name" value="TPR-like"/>
    <property type="match status" value="2"/>
</dbReference>
<name>A0ABM4X876_COFAR</name>
<evidence type="ECO:0000256" key="2">
    <source>
        <dbReference type="SAM" id="MobiDB-lite"/>
    </source>
</evidence>
<feature type="region of interest" description="Disordered" evidence="2">
    <location>
        <begin position="113"/>
        <end position="140"/>
    </location>
</feature>
<dbReference type="PANTHER" id="PTHR44917:SF1">
    <property type="entry name" value="PROTEIN HIGH CHLOROPHYLL FLUORESCENT 107"/>
    <property type="match status" value="1"/>
</dbReference>
<feature type="compositionally biased region" description="Acidic residues" evidence="2">
    <location>
        <begin position="113"/>
        <end position="135"/>
    </location>
</feature>
<accession>A0ABM4X876</accession>
<dbReference type="PANTHER" id="PTHR44917">
    <property type="entry name" value="PROTEIN HIGH CHLOROPHYLL FLUORESCENT 107"/>
    <property type="match status" value="1"/>
</dbReference>
<dbReference type="SMART" id="SM00028">
    <property type="entry name" value="TPR"/>
    <property type="match status" value="9"/>
</dbReference>
<dbReference type="InterPro" id="IPR011990">
    <property type="entry name" value="TPR-like_helical_dom_sf"/>
</dbReference>
<dbReference type="SMART" id="SM00386">
    <property type="entry name" value="HAT"/>
    <property type="match status" value="9"/>
</dbReference>
<dbReference type="Pfam" id="PF13432">
    <property type="entry name" value="TPR_16"/>
    <property type="match status" value="1"/>
</dbReference>
<dbReference type="RefSeq" id="XP_071940245.1">
    <property type="nucleotide sequence ID" value="XM_072084144.1"/>
</dbReference>
<feature type="region of interest" description="Disordered" evidence="2">
    <location>
        <begin position="592"/>
        <end position="620"/>
    </location>
</feature>
<dbReference type="Proteomes" id="UP001652660">
    <property type="component" value="Chromosome 3e"/>
</dbReference>
<feature type="repeat" description="TPR" evidence="1">
    <location>
        <begin position="314"/>
        <end position="347"/>
    </location>
</feature>
<dbReference type="Pfam" id="PF13181">
    <property type="entry name" value="TPR_8"/>
    <property type="match status" value="1"/>
</dbReference>
<keyword evidence="3" id="KW-1185">Reference proteome</keyword>
<proteinExistence type="predicted"/>
<sequence>MHLFSSSPPPSTCSSSKYTLLSPQNSNPLKFHLVVPFKALHPSSSHPQLSPICSHESSSPPPLIQESPQRFQPQADDIIVREDDFEVAEKIRTAKKSLEELLVVRRPLKEITAEEEEEEEEEEEIIESEDEEVEEEKSSVSSMPFDAKLSKFAKKMPIFEPERVEQIPGGKPLTINLDLALYRAKILARNFQYQASEKILQKCIYYWPEDGRSYVALGKILSKQSKMGEARAVYEKGCQATQGENPYIWQCWAVLENKMGNIRRARELFDAATVADKRHIAAWHGWAVLELKQGNIKKARNLLGKGLKFCGGNEYIYQTLALLEAKAKRYEQARYLFRQATKCNPKSCASWLAWAQLEAQQENNPAARQLFEAAVQASPKNRFAWHVWGVFESNLGNIDKGRKLLKIGHTVNPRDPVLLQSLALLEYRYSNANLARMLFRKASKLDPRHQPVWIAWGWMEWKEGNISTARDLYQRALSIDSTTESAGRCLQAWGVLEQRIGNLSAARRLFRSSLNINSQSYVTWMTWASLEENQGNSVRAEEIRNLYFQQRTEVVDDAAWAMGFLDIIDPAIDSIKKLLNLGQNPYKKVVNSFTGSPGAENGDSGEESAGRSSDYVKGTRSEEEFDLDKFVREKLSLDPSELEVQLGTLEKVTAVSIKSPRKVSLLQRTAARPSPKP</sequence>
<evidence type="ECO:0000313" key="4">
    <source>
        <dbReference type="RefSeq" id="XP_071940245.1"/>
    </source>
</evidence>
<dbReference type="GeneID" id="140038802"/>
<feature type="region of interest" description="Disordered" evidence="2">
    <location>
        <begin position="41"/>
        <end position="68"/>
    </location>
</feature>
<dbReference type="InterPro" id="IPR003107">
    <property type="entry name" value="HAT"/>
</dbReference>
<dbReference type="InterPro" id="IPR019734">
    <property type="entry name" value="TPR_rpt"/>
</dbReference>
<feature type="compositionally biased region" description="Low complexity" evidence="2">
    <location>
        <begin position="41"/>
        <end position="51"/>
    </location>
</feature>
<evidence type="ECO:0000256" key="1">
    <source>
        <dbReference type="PROSITE-ProRule" id="PRU00339"/>
    </source>
</evidence>
<organism evidence="3 4">
    <name type="scientific">Coffea arabica</name>
    <name type="common">Arabian coffee</name>
    <dbReference type="NCBI Taxonomy" id="13443"/>
    <lineage>
        <taxon>Eukaryota</taxon>
        <taxon>Viridiplantae</taxon>
        <taxon>Streptophyta</taxon>
        <taxon>Embryophyta</taxon>
        <taxon>Tracheophyta</taxon>
        <taxon>Spermatophyta</taxon>
        <taxon>Magnoliopsida</taxon>
        <taxon>eudicotyledons</taxon>
        <taxon>Gunneridae</taxon>
        <taxon>Pentapetalae</taxon>
        <taxon>asterids</taxon>
        <taxon>lamiids</taxon>
        <taxon>Gentianales</taxon>
        <taxon>Rubiaceae</taxon>
        <taxon>Ixoroideae</taxon>
        <taxon>Gardenieae complex</taxon>
        <taxon>Bertiereae - Coffeeae clade</taxon>
        <taxon>Coffeeae</taxon>
        <taxon>Coffea</taxon>
    </lineage>
</organism>
<protein>
    <submittedName>
        <fullName evidence="4">Protein high chlorophyll fluorescent 107-like</fullName>
    </submittedName>
</protein>
<dbReference type="Gene3D" id="1.25.40.10">
    <property type="entry name" value="Tetratricopeptide repeat domain"/>
    <property type="match status" value="2"/>
</dbReference>